<evidence type="ECO:0000313" key="2">
    <source>
        <dbReference type="Proteomes" id="UP000005466"/>
    </source>
</evidence>
<feature type="non-terminal residue" evidence="1">
    <location>
        <position position="1"/>
    </location>
</feature>
<protein>
    <submittedName>
        <fullName evidence="1">Uncharacterized protein</fullName>
    </submittedName>
</protein>
<accession>F3CJ13</accession>
<dbReference type="EMBL" id="ADWY01003808">
    <property type="protein sequence ID" value="EGH19255.1"/>
    <property type="molecule type" value="Genomic_DNA"/>
</dbReference>
<feature type="non-terminal residue" evidence="1">
    <location>
        <position position="38"/>
    </location>
</feature>
<gene>
    <name evidence="1" type="ORF">Pgy4_40435</name>
</gene>
<name>F3CJ13_PSESG</name>
<dbReference type="AlphaFoldDB" id="F3CJ13"/>
<dbReference type="Proteomes" id="UP000005466">
    <property type="component" value="Unassembled WGS sequence"/>
</dbReference>
<reference evidence="1 2" key="1">
    <citation type="journal article" date="2011" name="PLoS Pathog.">
        <title>Dynamic evolution of pathogenicity revealed by sequencing and comparative genomics of 19 Pseudomonas syringae isolates.</title>
        <authorList>
            <person name="Baltrus D.A."/>
            <person name="Nishimura M.T."/>
            <person name="Romanchuk A."/>
            <person name="Chang J.H."/>
            <person name="Mukhtar M.S."/>
            <person name="Cherkis K."/>
            <person name="Roach J."/>
            <person name="Grant S.R."/>
            <person name="Jones C.D."/>
            <person name="Dangl J.L."/>
        </authorList>
    </citation>
    <scope>NUCLEOTIDE SEQUENCE [LARGE SCALE GENOMIC DNA]</scope>
    <source>
        <strain evidence="2">race 4</strain>
    </source>
</reference>
<proteinExistence type="predicted"/>
<evidence type="ECO:0000313" key="1">
    <source>
        <dbReference type="EMBL" id="EGH19255.1"/>
    </source>
</evidence>
<organism evidence="1 2">
    <name type="scientific">Pseudomonas savastanoi pv. glycinea str. race 4</name>
    <dbReference type="NCBI Taxonomy" id="875330"/>
    <lineage>
        <taxon>Bacteria</taxon>
        <taxon>Pseudomonadati</taxon>
        <taxon>Pseudomonadota</taxon>
        <taxon>Gammaproteobacteria</taxon>
        <taxon>Pseudomonadales</taxon>
        <taxon>Pseudomonadaceae</taxon>
        <taxon>Pseudomonas</taxon>
    </lineage>
</organism>
<comment type="caution">
    <text evidence="1">The sequence shown here is derived from an EMBL/GenBank/DDBJ whole genome shotgun (WGS) entry which is preliminary data.</text>
</comment>
<sequence>PAANAAYSAHRSEGESGISDHTSIIVTTLLVVMQFVTL</sequence>